<keyword evidence="2" id="KW-0326">Glycosidase</keyword>
<dbReference type="EMBL" id="JATAAI010000003">
    <property type="protein sequence ID" value="KAK1746721.1"/>
    <property type="molecule type" value="Genomic_DNA"/>
</dbReference>
<dbReference type="PANTHER" id="PTHR22925:SF3">
    <property type="entry name" value="GLYCOSYL HYDROLASE FAMILY PROTEIN 43"/>
    <property type="match status" value="1"/>
</dbReference>
<gene>
    <name evidence="2" type="ORF">QTG54_002065</name>
</gene>
<dbReference type="GO" id="GO:0016798">
    <property type="term" value="F:hydrolase activity, acting on glycosyl bonds"/>
    <property type="evidence" value="ECO:0007669"/>
    <property type="project" value="UniProtKB-KW"/>
</dbReference>
<dbReference type="Gene3D" id="2.115.10.20">
    <property type="entry name" value="Glycosyl hydrolase domain, family 43"/>
    <property type="match status" value="1"/>
</dbReference>
<protein>
    <submittedName>
        <fullName evidence="2">Glycosyl hydrolase (Family 43)</fullName>
        <ecNumber evidence="2">3.2.1.-</ecNumber>
    </submittedName>
</protein>
<dbReference type="Proteomes" id="UP001224775">
    <property type="component" value="Unassembled WGS sequence"/>
</dbReference>
<proteinExistence type="predicted"/>
<keyword evidence="1" id="KW-1133">Transmembrane helix</keyword>
<evidence type="ECO:0000256" key="1">
    <source>
        <dbReference type="SAM" id="Phobius"/>
    </source>
</evidence>
<evidence type="ECO:0000313" key="3">
    <source>
        <dbReference type="Proteomes" id="UP001224775"/>
    </source>
</evidence>
<organism evidence="2 3">
    <name type="scientific">Skeletonema marinoi</name>
    <dbReference type="NCBI Taxonomy" id="267567"/>
    <lineage>
        <taxon>Eukaryota</taxon>
        <taxon>Sar</taxon>
        <taxon>Stramenopiles</taxon>
        <taxon>Ochrophyta</taxon>
        <taxon>Bacillariophyta</taxon>
        <taxon>Coscinodiscophyceae</taxon>
        <taxon>Thalassiosirophycidae</taxon>
        <taxon>Thalassiosirales</taxon>
        <taxon>Skeletonemataceae</taxon>
        <taxon>Skeletonema</taxon>
        <taxon>Skeletonema marinoi-dohrnii complex</taxon>
    </lineage>
</organism>
<feature type="transmembrane region" description="Helical" evidence="1">
    <location>
        <begin position="32"/>
        <end position="52"/>
    </location>
</feature>
<dbReference type="SUPFAM" id="SSF75005">
    <property type="entry name" value="Arabinanase/levansucrase/invertase"/>
    <property type="match status" value="1"/>
</dbReference>
<keyword evidence="1" id="KW-0812">Transmembrane</keyword>
<sequence>MNGSTYPSEEDALLSRRQLSTTTGNRFHVSKAWIHSIFIGTIVLGLLLSALFDDRSSSAVHKSSSYVDQTVDILDQNSDQKQSDTKNPINAHGGGFLFYENVYYWYGEIKIGKTYTPPANANWGGSRVDLVGISCYSSQDLIHWESRGIVLPAVTDDPSHDLYVKGVAERPKVVYNSLTNKFVMWLHIDSMDYVGHRLSLIVVNRIFCHLGYIYFDRNLYIINHYCSV</sequence>
<keyword evidence="1" id="KW-0472">Membrane</keyword>
<comment type="caution">
    <text evidence="2">The sequence shown here is derived from an EMBL/GenBank/DDBJ whole genome shotgun (WGS) entry which is preliminary data.</text>
</comment>
<accession>A0AAD8YHN4</accession>
<name>A0AAD8YHN4_9STRA</name>
<evidence type="ECO:0000313" key="2">
    <source>
        <dbReference type="EMBL" id="KAK1746721.1"/>
    </source>
</evidence>
<keyword evidence="3" id="KW-1185">Reference proteome</keyword>
<dbReference type="InterPro" id="IPR023296">
    <property type="entry name" value="Glyco_hydro_beta-prop_sf"/>
</dbReference>
<dbReference type="PANTHER" id="PTHR22925">
    <property type="entry name" value="GLYCOSYL HYDROLASE 43 FAMILY MEMBER"/>
    <property type="match status" value="1"/>
</dbReference>
<reference evidence="2" key="1">
    <citation type="submission" date="2023-06" db="EMBL/GenBank/DDBJ databases">
        <title>Survivors Of The Sea: Transcriptome response of Skeletonema marinoi to long-term dormancy.</title>
        <authorList>
            <person name="Pinder M.I.M."/>
            <person name="Kourtchenko O."/>
            <person name="Robertson E.K."/>
            <person name="Larsson T."/>
            <person name="Maumus F."/>
            <person name="Osuna-Cruz C.M."/>
            <person name="Vancaester E."/>
            <person name="Stenow R."/>
            <person name="Vandepoele K."/>
            <person name="Ploug H."/>
            <person name="Bruchert V."/>
            <person name="Godhe A."/>
            <person name="Topel M."/>
        </authorList>
    </citation>
    <scope>NUCLEOTIDE SEQUENCE</scope>
    <source>
        <strain evidence="2">R05AC</strain>
    </source>
</reference>
<dbReference type="AlphaFoldDB" id="A0AAD8YHN4"/>
<keyword evidence="2" id="KW-0378">Hydrolase</keyword>
<dbReference type="EC" id="3.2.1.-" evidence="2"/>